<organism evidence="2 3">
    <name type="scientific">Methylacidiphilum caldifontis</name>
    <dbReference type="NCBI Taxonomy" id="2795386"/>
    <lineage>
        <taxon>Bacteria</taxon>
        <taxon>Pseudomonadati</taxon>
        <taxon>Verrucomicrobiota</taxon>
        <taxon>Methylacidiphilae</taxon>
        <taxon>Methylacidiphilales</taxon>
        <taxon>Methylacidiphilaceae</taxon>
        <taxon>Methylacidiphilum (ex Ratnadevi et al. 2023)</taxon>
    </lineage>
</organism>
<feature type="domain" description="Thioesterase" evidence="1">
    <location>
        <begin position="40"/>
        <end position="94"/>
    </location>
</feature>
<accession>A0A4Y8PCU8</accession>
<dbReference type="SUPFAM" id="SSF53474">
    <property type="entry name" value="alpha/beta-Hydrolases"/>
    <property type="match status" value="1"/>
</dbReference>
<dbReference type="AlphaFoldDB" id="A0A4Y8PCU8"/>
<gene>
    <name evidence="2" type="ORF">A7Q10_08130</name>
</gene>
<dbReference type="Proteomes" id="UP000297713">
    <property type="component" value="Unassembled WGS sequence"/>
</dbReference>
<name>A0A4Y8PCU8_9BACT</name>
<evidence type="ECO:0000259" key="1">
    <source>
        <dbReference type="Pfam" id="PF00975"/>
    </source>
</evidence>
<keyword evidence="2" id="KW-0378">Hydrolase</keyword>
<dbReference type="InterPro" id="IPR001031">
    <property type="entry name" value="Thioesterase"/>
</dbReference>
<dbReference type="GO" id="GO:0016787">
    <property type="term" value="F:hydrolase activity"/>
    <property type="evidence" value="ECO:0007669"/>
    <property type="project" value="UniProtKB-KW"/>
</dbReference>
<dbReference type="OrthoDB" id="194619at2"/>
<protein>
    <submittedName>
        <fullName evidence="2">Alpha/beta hydrolase</fullName>
    </submittedName>
</protein>
<dbReference type="RefSeq" id="WP_134440105.1">
    <property type="nucleotide sequence ID" value="NZ_CP065957.1"/>
</dbReference>
<dbReference type="InterPro" id="IPR029058">
    <property type="entry name" value="AB_hydrolase_fold"/>
</dbReference>
<evidence type="ECO:0000313" key="2">
    <source>
        <dbReference type="EMBL" id="TFE68605.1"/>
    </source>
</evidence>
<keyword evidence="3" id="KW-1185">Reference proteome</keyword>
<comment type="caution">
    <text evidence="2">The sequence shown here is derived from an EMBL/GenBank/DDBJ whole genome shotgun (WGS) entry which is preliminary data.</text>
</comment>
<dbReference type="EMBL" id="LXQC01000139">
    <property type="protein sequence ID" value="TFE68605.1"/>
    <property type="molecule type" value="Genomic_DNA"/>
</dbReference>
<sequence>MKIGFYGLGPASFPYVNYSLARLNEIQLATVFPPLSSLRLYSICCLIEKKTEPLILFGYSRGAITALKLCKILSHRQKTIQFLYLIDPISYYRQRIWIPENVEQGFACFQRNGARTPFLFGQFGKGVREYLCKNPLKVRFETEQVRVLKNAQPAMHEDMVHYCFFEAKITLLSILRTAV</sequence>
<dbReference type="Gene3D" id="3.40.50.1820">
    <property type="entry name" value="alpha/beta hydrolase"/>
    <property type="match status" value="1"/>
</dbReference>
<evidence type="ECO:0000313" key="3">
    <source>
        <dbReference type="Proteomes" id="UP000297713"/>
    </source>
</evidence>
<reference evidence="2 3" key="1">
    <citation type="submission" date="2016-05" db="EMBL/GenBank/DDBJ databases">
        <title>Diversity and Homogeneity among Thermoacidophilic Verrucomicrobia Methanotrophs Linked with Geographical Origin.</title>
        <authorList>
            <person name="Erikstad H.-A."/>
            <person name="Smestad N.B."/>
            <person name="Ceballos R.M."/>
            <person name="Birkeland N.-K."/>
        </authorList>
    </citation>
    <scope>NUCLEOTIDE SEQUENCE [LARGE SCALE GENOMIC DNA]</scope>
    <source>
        <strain evidence="2 3">Phi</strain>
    </source>
</reference>
<dbReference type="Pfam" id="PF00975">
    <property type="entry name" value="Thioesterase"/>
    <property type="match status" value="1"/>
</dbReference>
<proteinExistence type="predicted"/>